<dbReference type="PANTHER" id="PTHR11647:SF50">
    <property type="entry name" value="DIHYDROPYRIMIDINASE"/>
    <property type="match status" value="1"/>
</dbReference>
<dbReference type="SUPFAM" id="SSF51338">
    <property type="entry name" value="Composite domain of metallo-dependent hydrolases"/>
    <property type="match status" value="1"/>
</dbReference>
<comment type="caution">
    <text evidence="1">The sequence shown here is derived from an EMBL/GenBank/DDBJ whole genome shotgun (WGS) entry which is preliminary data.</text>
</comment>
<gene>
    <name evidence="1" type="ORF">BN2614_LOCUS2</name>
</gene>
<dbReference type="EMBL" id="CYRY02016533">
    <property type="protein sequence ID" value="VCW90908.1"/>
    <property type="molecule type" value="Genomic_DNA"/>
</dbReference>
<dbReference type="GO" id="GO:0006208">
    <property type="term" value="P:pyrimidine nucleobase catabolic process"/>
    <property type="evidence" value="ECO:0007669"/>
    <property type="project" value="TreeGrafter"/>
</dbReference>
<dbReference type="PANTHER" id="PTHR11647">
    <property type="entry name" value="HYDRANTOINASE/DIHYDROPYRIMIDINASE FAMILY MEMBER"/>
    <property type="match status" value="1"/>
</dbReference>
<dbReference type="GO" id="GO:0004157">
    <property type="term" value="F:dihydropyrimidinase activity"/>
    <property type="evidence" value="ECO:0007669"/>
    <property type="project" value="TreeGrafter"/>
</dbReference>
<proteinExistence type="predicted"/>
<evidence type="ECO:0000313" key="2">
    <source>
        <dbReference type="Proteomes" id="UP000269945"/>
    </source>
</evidence>
<dbReference type="Gene3D" id="2.30.40.10">
    <property type="entry name" value="Urease, subunit C, domain 1"/>
    <property type="match status" value="1"/>
</dbReference>
<protein>
    <submittedName>
        <fullName evidence="1">Uncharacterized protein</fullName>
    </submittedName>
</protein>
<name>A0A9X9LTS5_GULGU</name>
<dbReference type="AlphaFoldDB" id="A0A9X9LTS5"/>
<feature type="non-terminal residue" evidence="1">
    <location>
        <position position="89"/>
    </location>
</feature>
<dbReference type="InterPro" id="IPR011059">
    <property type="entry name" value="Metal-dep_hydrolase_composite"/>
</dbReference>
<keyword evidence="2" id="KW-1185">Reference proteome</keyword>
<dbReference type="GO" id="GO:0005829">
    <property type="term" value="C:cytosol"/>
    <property type="evidence" value="ECO:0007669"/>
    <property type="project" value="TreeGrafter"/>
</dbReference>
<organism evidence="1 2">
    <name type="scientific">Gulo gulo</name>
    <name type="common">Wolverine</name>
    <name type="synonym">Gluton</name>
    <dbReference type="NCBI Taxonomy" id="48420"/>
    <lineage>
        <taxon>Eukaryota</taxon>
        <taxon>Metazoa</taxon>
        <taxon>Chordata</taxon>
        <taxon>Craniata</taxon>
        <taxon>Vertebrata</taxon>
        <taxon>Euteleostomi</taxon>
        <taxon>Mammalia</taxon>
        <taxon>Eutheria</taxon>
        <taxon>Laurasiatheria</taxon>
        <taxon>Carnivora</taxon>
        <taxon>Caniformia</taxon>
        <taxon>Musteloidea</taxon>
        <taxon>Mustelidae</taxon>
        <taxon>Guloninae</taxon>
        <taxon>Gulo</taxon>
    </lineage>
</organism>
<accession>A0A9X9LTS5</accession>
<dbReference type="InterPro" id="IPR050378">
    <property type="entry name" value="Metallo-dep_Hydrolases_sf"/>
</dbReference>
<sequence length="89" mass="9823">MVCHGVPLVTISRGKVVYEAGVFSVSAGDGKFIPRKPFAEYVYKRIKQRDQTCTPTPVEREPYKGEVVTVKSTETKEDSLAGIRKPAPP</sequence>
<dbReference type="Proteomes" id="UP000269945">
    <property type="component" value="Unassembled WGS sequence"/>
</dbReference>
<reference evidence="1 2" key="1">
    <citation type="submission" date="2018-10" db="EMBL/GenBank/DDBJ databases">
        <authorList>
            <person name="Ekblom R."/>
            <person name="Jareborg N."/>
        </authorList>
    </citation>
    <scope>NUCLEOTIDE SEQUENCE [LARGE SCALE GENOMIC DNA]</scope>
    <source>
        <tissue evidence="1">Muscle</tissue>
    </source>
</reference>
<evidence type="ECO:0000313" key="1">
    <source>
        <dbReference type="EMBL" id="VCW90908.1"/>
    </source>
</evidence>